<comment type="caution">
    <text evidence="2">The sequence shown here is derived from an EMBL/GenBank/DDBJ whole genome shotgun (WGS) entry which is preliminary data.</text>
</comment>
<keyword evidence="1" id="KW-0812">Transmembrane</keyword>
<dbReference type="RefSeq" id="WP_420242503.1">
    <property type="nucleotide sequence ID" value="NZ_BOPV01000001.1"/>
</dbReference>
<accession>A0A8S8XDI9</accession>
<proteinExistence type="predicted"/>
<gene>
    <name evidence="2" type="ORF">TMPK1_16340</name>
</gene>
<feature type="transmembrane region" description="Helical" evidence="1">
    <location>
        <begin position="20"/>
        <end position="38"/>
    </location>
</feature>
<dbReference type="Proteomes" id="UP000681075">
    <property type="component" value="Unassembled WGS sequence"/>
</dbReference>
<dbReference type="Pfam" id="PF05656">
    <property type="entry name" value="DUF805"/>
    <property type="match status" value="1"/>
</dbReference>
<evidence type="ECO:0000256" key="1">
    <source>
        <dbReference type="SAM" id="Phobius"/>
    </source>
</evidence>
<dbReference type="InterPro" id="IPR008523">
    <property type="entry name" value="DUF805"/>
</dbReference>
<keyword evidence="1" id="KW-1133">Transmembrane helix</keyword>
<keyword evidence="3" id="KW-1185">Reference proteome</keyword>
<evidence type="ECO:0000313" key="2">
    <source>
        <dbReference type="EMBL" id="GIL39397.1"/>
    </source>
</evidence>
<feature type="transmembrane region" description="Helical" evidence="1">
    <location>
        <begin position="111"/>
        <end position="137"/>
    </location>
</feature>
<protein>
    <submittedName>
        <fullName evidence="2">DUF805 domain-containing protein</fullName>
    </submittedName>
</protein>
<dbReference type="PANTHER" id="PTHR34980">
    <property type="entry name" value="INNER MEMBRANE PROTEIN-RELATED-RELATED"/>
    <property type="match status" value="1"/>
</dbReference>
<name>A0A8S8XDI9_9PROT</name>
<dbReference type="PANTHER" id="PTHR34980:SF1">
    <property type="entry name" value="INNER MEMBRANE PROTEIN"/>
    <property type="match status" value="1"/>
</dbReference>
<keyword evidence="1" id="KW-0472">Membrane</keyword>
<dbReference type="AlphaFoldDB" id="A0A8S8XDI9"/>
<dbReference type="EMBL" id="BOPV01000001">
    <property type="protein sequence ID" value="GIL39397.1"/>
    <property type="molecule type" value="Genomic_DNA"/>
</dbReference>
<evidence type="ECO:0000313" key="3">
    <source>
        <dbReference type="Proteomes" id="UP000681075"/>
    </source>
</evidence>
<dbReference type="GO" id="GO:0005886">
    <property type="term" value="C:plasma membrane"/>
    <property type="evidence" value="ECO:0007669"/>
    <property type="project" value="TreeGrafter"/>
</dbReference>
<organism evidence="2 3">
    <name type="scientific">Roseiterribacter gracilis</name>
    <dbReference type="NCBI Taxonomy" id="2812848"/>
    <lineage>
        <taxon>Bacteria</taxon>
        <taxon>Pseudomonadati</taxon>
        <taxon>Pseudomonadota</taxon>
        <taxon>Alphaproteobacteria</taxon>
        <taxon>Rhodospirillales</taxon>
        <taxon>Roseiterribacteraceae</taxon>
        <taxon>Roseiterribacter</taxon>
    </lineage>
</organism>
<sequence length="158" mass="17328">MLTIPQLWLSFQGRASRQDFWVRFVFLTLVLFIFGYLADGMLGAGGMLVALLQLALLWPTFAVGVKRYHDRGKPGRAIVYLMSLFLALSLVATFAAPPVQRAQDAGLQPPVLYATVLVFASFASIGLFVYLLVVLGARKGEPGPNRYGPDPREKPDVA</sequence>
<feature type="transmembrane region" description="Helical" evidence="1">
    <location>
        <begin position="44"/>
        <end position="65"/>
    </location>
</feature>
<reference evidence="2" key="1">
    <citation type="submission" date="2021-02" db="EMBL/GenBank/DDBJ databases">
        <title>Genome sequence of Rhodospirillales sp. strain TMPK1 isolated from soil.</title>
        <authorList>
            <person name="Nakai R."/>
            <person name="Kusada H."/>
            <person name="Tamaki H."/>
        </authorList>
    </citation>
    <scope>NUCLEOTIDE SEQUENCE</scope>
    <source>
        <strain evidence="2">TMPK1</strain>
    </source>
</reference>
<feature type="transmembrane region" description="Helical" evidence="1">
    <location>
        <begin position="77"/>
        <end position="99"/>
    </location>
</feature>